<reference evidence="3" key="1">
    <citation type="submission" date="2018-12" db="EMBL/GenBank/DDBJ databases">
        <title>Tengunoibacter tsumagoiensis gen. nov., sp. nov., Dictyobacter kobayashii sp. nov., D. alpinus sp. nov., and D. joshuensis sp. nov. and description of Dictyobacteraceae fam. nov. within the order Ktedonobacterales isolated from Tengu-no-mugimeshi.</title>
        <authorList>
            <person name="Wang C.M."/>
            <person name="Zheng Y."/>
            <person name="Sakai Y."/>
            <person name="Toyoda A."/>
            <person name="Minakuchi Y."/>
            <person name="Abe K."/>
            <person name="Yokota A."/>
            <person name="Yabe S."/>
        </authorList>
    </citation>
    <scope>NUCLEOTIDE SEQUENCE [LARGE SCALE GENOMIC DNA]</scope>
    <source>
        <strain evidence="3">Uno11</strain>
    </source>
</reference>
<dbReference type="SUPFAM" id="SSF56112">
    <property type="entry name" value="Protein kinase-like (PK-like)"/>
    <property type="match status" value="1"/>
</dbReference>
<name>A0A402AWK2_9CHLR</name>
<organism evidence="2 3">
    <name type="scientific">Dictyobacter kobayashii</name>
    <dbReference type="NCBI Taxonomy" id="2014872"/>
    <lineage>
        <taxon>Bacteria</taxon>
        <taxon>Bacillati</taxon>
        <taxon>Chloroflexota</taxon>
        <taxon>Ktedonobacteria</taxon>
        <taxon>Ktedonobacterales</taxon>
        <taxon>Dictyobacteraceae</taxon>
        <taxon>Dictyobacter</taxon>
    </lineage>
</organism>
<evidence type="ECO:0000313" key="3">
    <source>
        <dbReference type="Proteomes" id="UP000287188"/>
    </source>
</evidence>
<comment type="caution">
    <text evidence="2">The sequence shown here is derived from an EMBL/GenBank/DDBJ whole genome shotgun (WGS) entry which is preliminary data.</text>
</comment>
<protein>
    <recommendedName>
        <fullName evidence="1">Aminoglycoside phosphotransferase domain-containing protein</fullName>
    </recommendedName>
</protein>
<dbReference type="EMBL" id="BIFS01000002">
    <property type="protein sequence ID" value="GCE23467.1"/>
    <property type="molecule type" value="Genomic_DNA"/>
</dbReference>
<dbReference type="RefSeq" id="WP_161977918.1">
    <property type="nucleotide sequence ID" value="NZ_BIFS01000002.1"/>
</dbReference>
<proteinExistence type="predicted"/>
<dbReference type="AlphaFoldDB" id="A0A402AWK2"/>
<evidence type="ECO:0000313" key="2">
    <source>
        <dbReference type="EMBL" id="GCE23467.1"/>
    </source>
</evidence>
<gene>
    <name evidence="2" type="ORF">KDK_72670</name>
</gene>
<evidence type="ECO:0000259" key="1">
    <source>
        <dbReference type="Pfam" id="PF01636"/>
    </source>
</evidence>
<dbReference type="InterPro" id="IPR002575">
    <property type="entry name" value="Aminoglycoside_PTrfase"/>
</dbReference>
<dbReference type="Proteomes" id="UP000287188">
    <property type="component" value="Unassembled WGS sequence"/>
</dbReference>
<sequence length="315" mass="36455">MQNISMIPLPWRNYILQLPVLAETVQWELLRKWGLSEVWRMTTRNGATWIAKRSRGSMAGELPIYQDVLLPLHAPRPQLHSYWLGASDQLFILEDVGLNTLEQQPLTDHFLEAARVLARLRCAALVQLQGMDAKLLEHYCMPADYYLQALDYLLQHEELEESKKVVLLTVKRWLPDKLQELYTQLPLTLCHNDYHVKNLVISDDTIVPVDWAMAYLSPYLGDLYSLVHGAAFRKIETRLMLDAYETEVKRWAATYPSVGLMLSRPLDWQIALGAVCILITSIRWTLTEAMYELPESKKWIPAMIRNIDQYAQAMS</sequence>
<dbReference type="Pfam" id="PF01636">
    <property type="entry name" value="APH"/>
    <property type="match status" value="1"/>
</dbReference>
<feature type="domain" description="Aminoglycoside phosphotransferase" evidence="1">
    <location>
        <begin position="36"/>
        <end position="245"/>
    </location>
</feature>
<dbReference type="Gene3D" id="3.90.1200.10">
    <property type="match status" value="1"/>
</dbReference>
<dbReference type="InterPro" id="IPR011009">
    <property type="entry name" value="Kinase-like_dom_sf"/>
</dbReference>
<accession>A0A402AWK2</accession>
<keyword evidence="3" id="KW-1185">Reference proteome</keyword>